<keyword evidence="2 5" id="KW-0812">Transmembrane</keyword>
<accession>A0A7R9JFP8</accession>
<dbReference type="InterPro" id="IPR013057">
    <property type="entry name" value="AA_transpt_TM"/>
</dbReference>
<reference evidence="7" key="1">
    <citation type="submission" date="2020-11" db="EMBL/GenBank/DDBJ databases">
        <authorList>
            <person name="Tran Van P."/>
        </authorList>
    </citation>
    <scope>NUCLEOTIDE SEQUENCE</scope>
</reference>
<keyword evidence="3 5" id="KW-1133">Transmembrane helix</keyword>
<evidence type="ECO:0000256" key="3">
    <source>
        <dbReference type="ARBA" id="ARBA00022989"/>
    </source>
</evidence>
<organism evidence="7">
    <name type="scientific">Timema californicum</name>
    <name type="common">California timema</name>
    <name type="synonym">Walking stick</name>
    <dbReference type="NCBI Taxonomy" id="61474"/>
    <lineage>
        <taxon>Eukaryota</taxon>
        <taxon>Metazoa</taxon>
        <taxon>Ecdysozoa</taxon>
        <taxon>Arthropoda</taxon>
        <taxon>Hexapoda</taxon>
        <taxon>Insecta</taxon>
        <taxon>Pterygota</taxon>
        <taxon>Neoptera</taxon>
        <taxon>Polyneoptera</taxon>
        <taxon>Phasmatodea</taxon>
        <taxon>Timematodea</taxon>
        <taxon>Timematoidea</taxon>
        <taxon>Timematidae</taxon>
        <taxon>Timema</taxon>
    </lineage>
</organism>
<dbReference type="GO" id="GO:0015179">
    <property type="term" value="F:L-amino acid transmembrane transporter activity"/>
    <property type="evidence" value="ECO:0007669"/>
    <property type="project" value="TreeGrafter"/>
</dbReference>
<dbReference type="GO" id="GO:0005774">
    <property type="term" value="C:vacuolar membrane"/>
    <property type="evidence" value="ECO:0007669"/>
    <property type="project" value="TreeGrafter"/>
</dbReference>
<evidence type="ECO:0000256" key="4">
    <source>
        <dbReference type="ARBA" id="ARBA00023136"/>
    </source>
</evidence>
<dbReference type="Pfam" id="PF01490">
    <property type="entry name" value="Aa_trans"/>
    <property type="match status" value="1"/>
</dbReference>
<feature type="domain" description="Amino acid transporter transmembrane" evidence="6">
    <location>
        <begin position="104"/>
        <end position="233"/>
    </location>
</feature>
<evidence type="ECO:0000256" key="2">
    <source>
        <dbReference type="ARBA" id="ARBA00022692"/>
    </source>
</evidence>
<name>A0A7R9JFP8_TIMCA</name>
<evidence type="ECO:0000256" key="1">
    <source>
        <dbReference type="ARBA" id="ARBA00004141"/>
    </source>
</evidence>
<dbReference type="PANTHER" id="PTHR22950">
    <property type="entry name" value="AMINO ACID TRANSPORTER"/>
    <property type="match status" value="1"/>
</dbReference>
<dbReference type="AlphaFoldDB" id="A0A7R9JFP8"/>
<evidence type="ECO:0000313" key="7">
    <source>
        <dbReference type="EMBL" id="CAD7578469.1"/>
    </source>
</evidence>
<dbReference type="EMBL" id="OE187741">
    <property type="protein sequence ID" value="CAD7578469.1"/>
    <property type="molecule type" value="Genomic_DNA"/>
</dbReference>
<feature type="transmembrane region" description="Helical" evidence="5">
    <location>
        <begin position="131"/>
        <end position="153"/>
    </location>
</feature>
<gene>
    <name evidence="7" type="ORF">TCMB3V08_LOCUS11009</name>
</gene>
<evidence type="ECO:0000259" key="6">
    <source>
        <dbReference type="Pfam" id="PF01490"/>
    </source>
</evidence>
<keyword evidence="4 5" id="KW-0472">Membrane</keyword>
<comment type="subcellular location">
    <subcellularLocation>
        <location evidence="1">Membrane</location>
        <topology evidence="1">Multi-pass membrane protein</topology>
    </subcellularLocation>
</comment>
<evidence type="ECO:0000256" key="5">
    <source>
        <dbReference type="SAM" id="Phobius"/>
    </source>
</evidence>
<protein>
    <submittedName>
        <fullName evidence="7">(California timema) hypothetical protein</fullName>
    </submittedName>
</protein>
<proteinExistence type="predicted"/>
<dbReference type="PANTHER" id="PTHR22950:SF154">
    <property type="entry name" value="PROTON-COUPLED AMINO ACID TRANSPORTER-LIKE PROTEIN PATHETIC"/>
    <property type="match status" value="1"/>
</dbReference>
<sequence length="317" mass="34404">MKVASVEAGVVTSALRYGETGEGNMAPAACFANKRVKEIRREDKNRLPPATEMELFLPGDGSDVNNSSKYKVSLKPRDQEENLTGPGSYDPFKNRALGHATTDCDTVTHLLKASLGTGILAMPIAFKYSGLSVGIAATLLVAVVCTHCSYILVKCAHHLYHTTRVSAMSFADVGEVAFANGPTFAHKYSKFIRLTILVSLFATYFGTCSVYTVIIGNNFQQILSSSVDTGLINLVKESVTKWRSGIVSVMKTRNLIVDRLLEVSYCSAGGGHLSLAQTTGRQVISPAYRVHIRIVLKSLEMEITSSQSVSLIMWPSQ</sequence>
<feature type="transmembrane region" description="Helical" evidence="5">
    <location>
        <begin position="191"/>
        <end position="214"/>
    </location>
</feature>